<evidence type="ECO:0000313" key="2">
    <source>
        <dbReference type="Proteomes" id="UP000235943"/>
    </source>
</evidence>
<protein>
    <submittedName>
        <fullName evidence="1">Uncharacterized protein</fullName>
    </submittedName>
</protein>
<dbReference type="OrthoDB" id="9801912at2"/>
<dbReference type="EMBL" id="POUC01000736">
    <property type="protein sequence ID" value="PNG16378.1"/>
    <property type="molecule type" value="Genomic_DNA"/>
</dbReference>
<proteinExistence type="predicted"/>
<dbReference type="AlphaFoldDB" id="A0A2N8TBH1"/>
<accession>A0A2N8TBH1</accession>
<name>A0A2N8TBH1_9ACTN</name>
<keyword evidence="2" id="KW-1185">Reference proteome</keyword>
<dbReference type="Proteomes" id="UP000235943">
    <property type="component" value="Unassembled WGS sequence"/>
</dbReference>
<evidence type="ECO:0000313" key="1">
    <source>
        <dbReference type="EMBL" id="PNG16378.1"/>
    </source>
</evidence>
<sequence length="59" mass="6524">ANVEKEFEEAQRILVDDARLLPLWQGRQYVAASRDISGAERAGQLAGLLRELLAGTDRS</sequence>
<feature type="non-terminal residue" evidence="1">
    <location>
        <position position="1"/>
    </location>
</feature>
<gene>
    <name evidence="1" type="ORF">C1J00_42250</name>
</gene>
<organism evidence="1 2">
    <name type="scientific">Streptomyces cahuitamycinicus</name>
    <dbReference type="NCBI Taxonomy" id="2070367"/>
    <lineage>
        <taxon>Bacteria</taxon>
        <taxon>Bacillati</taxon>
        <taxon>Actinomycetota</taxon>
        <taxon>Actinomycetes</taxon>
        <taxon>Kitasatosporales</taxon>
        <taxon>Streptomycetaceae</taxon>
        <taxon>Streptomyces</taxon>
    </lineage>
</organism>
<comment type="caution">
    <text evidence="1">The sequence shown here is derived from an EMBL/GenBank/DDBJ whole genome shotgun (WGS) entry which is preliminary data.</text>
</comment>
<reference evidence="1 2" key="1">
    <citation type="submission" date="2018-01" db="EMBL/GenBank/DDBJ databases">
        <title>Draft genome sequence of Streptomyces sp. 13K301.</title>
        <authorList>
            <person name="Sahin N."/>
            <person name="Saygin H."/>
            <person name="Ay H."/>
        </authorList>
    </citation>
    <scope>NUCLEOTIDE SEQUENCE [LARGE SCALE GENOMIC DNA]</scope>
    <source>
        <strain evidence="1 2">13K301</strain>
    </source>
</reference>
<dbReference type="RefSeq" id="WP_146046393.1">
    <property type="nucleotide sequence ID" value="NZ_POUC01000736.1"/>
</dbReference>